<evidence type="ECO:0000313" key="3">
    <source>
        <dbReference type="Proteomes" id="UP001552299"/>
    </source>
</evidence>
<sequence length="141" mass="16274">MDDLLQNTNFIDRRRGRKQKSSSAKTYMELALQHASEPRTRLPCLSCSFPQPHKSHRCRLLPPLSTSSESFWAHLWRLESPRPPPLSPTRCRHSLSCCKRKLELIRHQKIIMIGHESRSKIKLETSGVKIGIIRTPISVNL</sequence>
<dbReference type="EMBL" id="JANQDX010000011">
    <property type="protein sequence ID" value="KAL0916105.1"/>
    <property type="molecule type" value="Genomic_DNA"/>
</dbReference>
<organism evidence="2 3">
    <name type="scientific">Dendrobium thyrsiflorum</name>
    <name type="common">Pinecone-like raceme dendrobium</name>
    <name type="synonym">Orchid</name>
    <dbReference type="NCBI Taxonomy" id="117978"/>
    <lineage>
        <taxon>Eukaryota</taxon>
        <taxon>Viridiplantae</taxon>
        <taxon>Streptophyta</taxon>
        <taxon>Embryophyta</taxon>
        <taxon>Tracheophyta</taxon>
        <taxon>Spermatophyta</taxon>
        <taxon>Magnoliopsida</taxon>
        <taxon>Liliopsida</taxon>
        <taxon>Asparagales</taxon>
        <taxon>Orchidaceae</taxon>
        <taxon>Epidendroideae</taxon>
        <taxon>Malaxideae</taxon>
        <taxon>Dendrobiinae</taxon>
        <taxon>Dendrobium</taxon>
    </lineage>
</organism>
<dbReference type="AlphaFoldDB" id="A0ABD0UTI3"/>
<evidence type="ECO:0000313" key="2">
    <source>
        <dbReference type="EMBL" id="KAL0916105.1"/>
    </source>
</evidence>
<evidence type="ECO:0000256" key="1">
    <source>
        <dbReference type="SAM" id="MobiDB-lite"/>
    </source>
</evidence>
<gene>
    <name evidence="2" type="ORF">M5K25_013588</name>
</gene>
<reference evidence="2 3" key="1">
    <citation type="journal article" date="2024" name="Plant Biotechnol. J.">
        <title>Dendrobium thyrsiflorum genome and its molecular insights into genes involved in important horticultural traits.</title>
        <authorList>
            <person name="Chen B."/>
            <person name="Wang J.Y."/>
            <person name="Zheng P.J."/>
            <person name="Li K.L."/>
            <person name="Liang Y.M."/>
            <person name="Chen X.F."/>
            <person name="Zhang C."/>
            <person name="Zhao X."/>
            <person name="He X."/>
            <person name="Zhang G.Q."/>
            <person name="Liu Z.J."/>
            <person name="Xu Q."/>
        </authorList>
    </citation>
    <scope>NUCLEOTIDE SEQUENCE [LARGE SCALE GENOMIC DNA]</scope>
    <source>
        <strain evidence="2">GZMU011</strain>
    </source>
</reference>
<proteinExistence type="predicted"/>
<protein>
    <submittedName>
        <fullName evidence="2">Uncharacterized protein</fullName>
    </submittedName>
</protein>
<dbReference type="Proteomes" id="UP001552299">
    <property type="component" value="Unassembled WGS sequence"/>
</dbReference>
<keyword evidence="3" id="KW-1185">Reference proteome</keyword>
<feature type="compositionally biased region" description="Polar residues" evidence="1">
    <location>
        <begin position="1"/>
        <end position="10"/>
    </location>
</feature>
<feature type="region of interest" description="Disordered" evidence="1">
    <location>
        <begin position="1"/>
        <end position="24"/>
    </location>
</feature>
<name>A0ABD0UTI3_DENTH</name>
<comment type="caution">
    <text evidence="2">The sequence shown here is derived from an EMBL/GenBank/DDBJ whole genome shotgun (WGS) entry which is preliminary data.</text>
</comment>
<accession>A0ABD0UTI3</accession>